<dbReference type="EMBL" id="BMWH01000057">
    <property type="protein sequence ID" value="GHA18763.1"/>
    <property type="molecule type" value="Genomic_DNA"/>
</dbReference>
<keyword evidence="2" id="KW-1185">Reference proteome</keyword>
<organism evidence="1 2">
    <name type="scientific">Streptomyces echinoruber</name>
    <dbReference type="NCBI Taxonomy" id="68898"/>
    <lineage>
        <taxon>Bacteria</taxon>
        <taxon>Bacillati</taxon>
        <taxon>Actinomycetota</taxon>
        <taxon>Actinomycetes</taxon>
        <taxon>Kitasatosporales</taxon>
        <taxon>Streptomycetaceae</taxon>
        <taxon>Streptomyces</taxon>
    </lineage>
</organism>
<proteinExistence type="predicted"/>
<dbReference type="AlphaFoldDB" id="A0A918S3D3"/>
<protein>
    <submittedName>
        <fullName evidence="1">Uncharacterized protein</fullName>
    </submittedName>
</protein>
<evidence type="ECO:0000313" key="1">
    <source>
        <dbReference type="EMBL" id="GHA18763.1"/>
    </source>
</evidence>
<gene>
    <name evidence="1" type="ORF">GCM10010389_65810</name>
</gene>
<reference evidence="1" key="1">
    <citation type="journal article" date="2014" name="Int. J. Syst. Evol. Microbiol.">
        <title>Complete genome sequence of Corynebacterium casei LMG S-19264T (=DSM 44701T), isolated from a smear-ripened cheese.</title>
        <authorList>
            <consortium name="US DOE Joint Genome Institute (JGI-PGF)"/>
            <person name="Walter F."/>
            <person name="Albersmeier A."/>
            <person name="Kalinowski J."/>
            <person name="Ruckert C."/>
        </authorList>
    </citation>
    <scope>NUCLEOTIDE SEQUENCE</scope>
    <source>
        <strain evidence="1">JCM 5016</strain>
    </source>
</reference>
<evidence type="ECO:0000313" key="2">
    <source>
        <dbReference type="Proteomes" id="UP000623010"/>
    </source>
</evidence>
<reference evidence="1" key="2">
    <citation type="submission" date="2020-09" db="EMBL/GenBank/DDBJ databases">
        <authorList>
            <person name="Sun Q."/>
            <person name="Ohkuma M."/>
        </authorList>
    </citation>
    <scope>NUCLEOTIDE SEQUENCE</scope>
    <source>
        <strain evidence="1">JCM 5016</strain>
    </source>
</reference>
<dbReference type="Proteomes" id="UP000623010">
    <property type="component" value="Unassembled WGS sequence"/>
</dbReference>
<accession>A0A918S3D3</accession>
<name>A0A918S3D3_9ACTN</name>
<comment type="caution">
    <text evidence="1">The sequence shown here is derived from an EMBL/GenBank/DDBJ whole genome shotgun (WGS) entry which is preliminary data.</text>
</comment>
<sequence length="69" mass="7129">MGSGMPNALPLAPTVVDSSVSIARLHGEACFDCGAVGKSLRAAGNVVVRGSTRVWRIFTCGCRRKVAAP</sequence>